<dbReference type="Gene3D" id="3.50.50.60">
    <property type="entry name" value="FAD/NAD(P)-binding domain"/>
    <property type="match status" value="1"/>
</dbReference>
<evidence type="ECO:0000313" key="10">
    <source>
        <dbReference type="Proteomes" id="UP000555564"/>
    </source>
</evidence>
<keyword evidence="9" id="KW-0560">Oxidoreductase</keyword>
<proteinExistence type="inferred from homology"/>
<evidence type="ECO:0000256" key="1">
    <source>
        <dbReference type="ARBA" id="ARBA00001974"/>
    </source>
</evidence>
<dbReference type="PANTHER" id="PTHR11552:SF147">
    <property type="entry name" value="CHOLINE DEHYDROGENASE, MITOCHONDRIAL"/>
    <property type="match status" value="1"/>
</dbReference>
<dbReference type="PROSITE" id="PS00623">
    <property type="entry name" value="GMC_OXRED_1"/>
    <property type="match status" value="1"/>
</dbReference>
<name>A0A7X0M6Z5_9ACTN</name>
<dbReference type="GO" id="GO:0050660">
    <property type="term" value="F:flavin adenine dinucleotide binding"/>
    <property type="evidence" value="ECO:0007669"/>
    <property type="project" value="InterPro"/>
</dbReference>
<dbReference type="EMBL" id="JACHIU010000001">
    <property type="protein sequence ID" value="MBB6472489.1"/>
    <property type="molecule type" value="Genomic_DNA"/>
</dbReference>
<evidence type="ECO:0000256" key="3">
    <source>
        <dbReference type="ARBA" id="ARBA00022630"/>
    </source>
</evidence>
<sequence>MQYDYVIVGAGSAGCVLAARLTEDPSVRVCLLEAGGPDRKTEIRVPAAFSKLFKTEYDWDFSTVAQDGMAGRELYWPRGRTLGGSSAINAQMWVRGHRADYDGWGLPGWSYDEVVPYFKRAERRTGSNHGDVYGTGGPIHISELRTPNVATAAFLRACEEAGLTRLPELNGPSNEGFSPTPVTQRRGRRWSCADAYLRPAMRRPNLTVLTGAEARRVLFDDEGRATGVEYGDGGRVTAAREVLLCAGAVGSPYLLLRSGVGDPDDLRAAGVEPRHELPGVGRGLSDHLACGIVLTCPKPVTLAAAESVGNLLRFLVAGRGMLTSNVGEAVAFVRSDPGEPAPDLELVFAPVIFDNHGLTPPPGHGLTIGVVLLRPESRGRVTLGPDGQVLIDPRYMTEESDVRRMVAGLRKAKELFATPSLKPYAGEPVAPYDGSETDEELARLVRGRSETLYHPVGTCAMGLGPGAVVDPSLRVVGVPGLRVVDASVMPSLNRGHTHAPTVMIAERAADLVRAG</sequence>
<dbReference type="PROSITE" id="PS00624">
    <property type="entry name" value="GMC_OXRED_2"/>
    <property type="match status" value="1"/>
</dbReference>
<gene>
    <name evidence="9" type="ORF">BJ992_001920</name>
</gene>
<keyword evidence="4 6" id="KW-0274">FAD</keyword>
<comment type="caution">
    <text evidence="9">The sequence shown here is derived from an EMBL/GenBank/DDBJ whole genome shotgun (WGS) entry which is preliminary data.</text>
</comment>
<keyword evidence="10" id="KW-1185">Reference proteome</keyword>
<accession>A0A7X0M6Z5</accession>
<dbReference type="InterPro" id="IPR036188">
    <property type="entry name" value="FAD/NAD-bd_sf"/>
</dbReference>
<dbReference type="RefSeq" id="WP_184979593.1">
    <property type="nucleotide sequence ID" value="NZ_BAAALO010000037.1"/>
</dbReference>
<evidence type="ECO:0000259" key="8">
    <source>
        <dbReference type="PROSITE" id="PS00624"/>
    </source>
</evidence>
<evidence type="ECO:0000313" key="9">
    <source>
        <dbReference type="EMBL" id="MBB6472489.1"/>
    </source>
</evidence>
<dbReference type="SUPFAM" id="SSF51905">
    <property type="entry name" value="FAD/NAD(P)-binding domain"/>
    <property type="match status" value="1"/>
</dbReference>
<dbReference type="GO" id="GO:0008812">
    <property type="term" value="F:choline dehydrogenase activity"/>
    <property type="evidence" value="ECO:0007669"/>
    <property type="project" value="UniProtKB-EC"/>
</dbReference>
<reference evidence="9 10" key="1">
    <citation type="submission" date="2020-08" db="EMBL/GenBank/DDBJ databases">
        <title>Sequencing the genomes of 1000 actinobacteria strains.</title>
        <authorList>
            <person name="Klenk H.-P."/>
        </authorList>
    </citation>
    <scope>NUCLEOTIDE SEQUENCE [LARGE SCALE GENOMIC DNA]</scope>
    <source>
        <strain evidence="9 10">DSM 44936</strain>
    </source>
</reference>
<organism evidence="9 10">
    <name type="scientific">Sphaerisporangium rubeum</name>
    <dbReference type="NCBI Taxonomy" id="321317"/>
    <lineage>
        <taxon>Bacteria</taxon>
        <taxon>Bacillati</taxon>
        <taxon>Actinomycetota</taxon>
        <taxon>Actinomycetes</taxon>
        <taxon>Streptosporangiales</taxon>
        <taxon>Streptosporangiaceae</taxon>
        <taxon>Sphaerisporangium</taxon>
    </lineage>
</organism>
<dbReference type="SUPFAM" id="SSF54373">
    <property type="entry name" value="FAD-linked reductases, C-terminal domain"/>
    <property type="match status" value="1"/>
</dbReference>
<dbReference type="Pfam" id="PF00732">
    <property type="entry name" value="GMC_oxred_N"/>
    <property type="match status" value="1"/>
</dbReference>
<keyword evidence="3 6" id="KW-0285">Flavoprotein</keyword>
<dbReference type="Gene3D" id="3.30.560.10">
    <property type="entry name" value="Glucose Oxidase, domain 3"/>
    <property type="match status" value="1"/>
</dbReference>
<feature type="domain" description="Glucose-methanol-choline oxidoreductase N-terminal" evidence="8">
    <location>
        <begin position="247"/>
        <end position="261"/>
    </location>
</feature>
<dbReference type="Proteomes" id="UP000555564">
    <property type="component" value="Unassembled WGS sequence"/>
</dbReference>
<evidence type="ECO:0000256" key="6">
    <source>
        <dbReference type="RuleBase" id="RU003968"/>
    </source>
</evidence>
<dbReference type="InterPro" id="IPR000172">
    <property type="entry name" value="GMC_OxRdtase_N"/>
</dbReference>
<comment type="cofactor">
    <cofactor evidence="1">
        <name>FAD</name>
        <dbReference type="ChEBI" id="CHEBI:57692"/>
    </cofactor>
</comment>
<dbReference type="InterPro" id="IPR007867">
    <property type="entry name" value="GMC_OxRtase_C"/>
</dbReference>
<feature type="domain" description="Glucose-methanol-choline oxidoreductase N-terminal" evidence="7">
    <location>
        <begin position="79"/>
        <end position="102"/>
    </location>
</feature>
<protein>
    <submittedName>
        <fullName evidence="9">Choline dehydrogenase</fullName>
        <ecNumber evidence="9">1.1.99.1</ecNumber>
    </submittedName>
</protein>
<evidence type="ECO:0000259" key="7">
    <source>
        <dbReference type="PROSITE" id="PS00623"/>
    </source>
</evidence>
<dbReference type="Pfam" id="PF05199">
    <property type="entry name" value="GMC_oxred_C"/>
    <property type="match status" value="1"/>
</dbReference>
<evidence type="ECO:0000256" key="2">
    <source>
        <dbReference type="ARBA" id="ARBA00010790"/>
    </source>
</evidence>
<comment type="similarity">
    <text evidence="2 6">Belongs to the GMC oxidoreductase family.</text>
</comment>
<dbReference type="EC" id="1.1.99.1" evidence="9"/>
<evidence type="ECO:0000256" key="4">
    <source>
        <dbReference type="ARBA" id="ARBA00022827"/>
    </source>
</evidence>
<dbReference type="AlphaFoldDB" id="A0A7X0M6Z5"/>
<dbReference type="PANTHER" id="PTHR11552">
    <property type="entry name" value="GLUCOSE-METHANOL-CHOLINE GMC OXIDOREDUCTASE"/>
    <property type="match status" value="1"/>
</dbReference>
<dbReference type="InterPro" id="IPR012132">
    <property type="entry name" value="GMC_OxRdtase"/>
</dbReference>
<dbReference type="PIRSF" id="PIRSF000137">
    <property type="entry name" value="Alcohol_oxidase"/>
    <property type="match status" value="1"/>
</dbReference>
<feature type="active site" description="Proton acceptor" evidence="5">
    <location>
        <position position="496"/>
    </location>
</feature>
<feature type="active site" description="Proton donor" evidence="5">
    <location>
        <position position="454"/>
    </location>
</feature>
<evidence type="ECO:0000256" key="5">
    <source>
        <dbReference type="PIRSR" id="PIRSR000137-1"/>
    </source>
</evidence>